<dbReference type="Proteomes" id="UP000799324">
    <property type="component" value="Unassembled WGS sequence"/>
</dbReference>
<name>A0A6A6TGA0_9PLEO</name>
<evidence type="ECO:0000256" key="4">
    <source>
        <dbReference type="RuleBase" id="RU368055"/>
    </source>
</evidence>
<protein>
    <recommendedName>
        <fullName evidence="4">60S ribosomal protein L41</fullName>
    </recommendedName>
</protein>
<gene>
    <name evidence="6" type="ORF">K491DRAFT_226915</name>
</gene>
<dbReference type="Pfam" id="PF05162">
    <property type="entry name" value="Ribosomal_L41"/>
    <property type="match status" value="1"/>
</dbReference>
<dbReference type="InterPro" id="IPR007836">
    <property type="entry name" value="Ribosomal_eS32"/>
</dbReference>
<comment type="subunit">
    <text evidence="4">Component of the large ribosomal subunit.</text>
</comment>
<accession>A0A6A6TGA0</accession>
<feature type="region of interest" description="Disordered" evidence="5">
    <location>
        <begin position="1"/>
        <end position="26"/>
    </location>
</feature>
<dbReference type="GO" id="GO:0003735">
    <property type="term" value="F:structural constituent of ribosome"/>
    <property type="evidence" value="ECO:0007669"/>
    <property type="project" value="UniProtKB-UniRule"/>
</dbReference>
<dbReference type="GO" id="GO:0006412">
    <property type="term" value="P:translation"/>
    <property type="evidence" value="ECO:0007669"/>
    <property type="project" value="InterPro"/>
</dbReference>
<dbReference type="AlphaFoldDB" id="A0A6A6TGA0"/>
<comment type="similarity">
    <text evidence="3 4">Belongs to the eukaryotic ribosomal protein eS32 family.</text>
</comment>
<sequence length="117" mass="13197">MRAKWRKKRVRRLKRKRRKTRARSKLLDPQSQLLISPNQIRTRMHQLTQTPLCATQMVPLSSTVIVTPATKAQPSTFGTRTQCFARSGLCEVTLHSATGGSHCNGLGRLTGSWSILR</sequence>
<proteinExistence type="inferred from homology"/>
<organism evidence="6 7">
    <name type="scientific">Lophiostoma macrostomum CBS 122681</name>
    <dbReference type="NCBI Taxonomy" id="1314788"/>
    <lineage>
        <taxon>Eukaryota</taxon>
        <taxon>Fungi</taxon>
        <taxon>Dikarya</taxon>
        <taxon>Ascomycota</taxon>
        <taxon>Pezizomycotina</taxon>
        <taxon>Dothideomycetes</taxon>
        <taxon>Pleosporomycetidae</taxon>
        <taxon>Pleosporales</taxon>
        <taxon>Lophiostomataceae</taxon>
        <taxon>Lophiostoma</taxon>
    </lineage>
</organism>
<keyword evidence="2 4" id="KW-0687">Ribonucleoprotein</keyword>
<evidence type="ECO:0000256" key="3">
    <source>
        <dbReference type="ARBA" id="ARBA00043969"/>
    </source>
</evidence>
<dbReference type="EMBL" id="MU004310">
    <property type="protein sequence ID" value="KAF2659059.1"/>
    <property type="molecule type" value="Genomic_DNA"/>
</dbReference>
<evidence type="ECO:0000313" key="7">
    <source>
        <dbReference type="Proteomes" id="UP000799324"/>
    </source>
</evidence>
<evidence type="ECO:0000256" key="1">
    <source>
        <dbReference type="ARBA" id="ARBA00022980"/>
    </source>
</evidence>
<reference evidence="6" key="1">
    <citation type="journal article" date="2020" name="Stud. Mycol.">
        <title>101 Dothideomycetes genomes: a test case for predicting lifestyles and emergence of pathogens.</title>
        <authorList>
            <person name="Haridas S."/>
            <person name="Albert R."/>
            <person name="Binder M."/>
            <person name="Bloem J."/>
            <person name="Labutti K."/>
            <person name="Salamov A."/>
            <person name="Andreopoulos B."/>
            <person name="Baker S."/>
            <person name="Barry K."/>
            <person name="Bills G."/>
            <person name="Bluhm B."/>
            <person name="Cannon C."/>
            <person name="Castanera R."/>
            <person name="Culley D."/>
            <person name="Daum C."/>
            <person name="Ezra D."/>
            <person name="Gonzalez J."/>
            <person name="Henrissat B."/>
            <person name="Kuo A."/>
            <person name="Liang C."/>
            <person name="Lipzen A."/>
            <person name="Lutzoni F."/>
            <person name="Magnuson J."/>
            <person name="Mondo S."/>
            <person name="Nolan M."/>
            <person name="Ohm R."/>
            <person name="Pangilinan J."/>
            <person name="Park H.-J."/>
            <person name="Ramirez L."/>
            <person name="Alfaro M."/>
            <person name="Sun H."/>
            <person name="Tritt A."/>
            <person name="Yoshinaga Y."/>
            <person name="Zwiers L.-H."/>
            <person name="Turgeon B."/>
            <person name="Goodwin S."/>
            <person name="Spatafora J."/>
            <person name="Crous P."/>
            <person name="Grigoriev I."/>
        </authorList>
    </citation>
    <scope>NUCLEOTIDE SEQUENCE</scope>
    <source>
        <strain evidence="6">CBS 122681</strain>
    </source>
</reference>
<dbReference type="GO" id="GO:1990904">
    <property type="term" value="C:ribonucleoprotein complex"/>
    <property type="evidence" value="ECO:0007669"/>
    <property type="project" value="UniProtKB-KW"/>
</dbReference>
<dbReference type="GO" id="GO:0005840">
    <property type="term" value="C:ribosome"/>
    <property type="evidence" value="ECO:0007669"/>
    <property type="project" value="UniProtKB-KW"/>
</dbReference>
<evidence type="ECO:0000313" key="6">
    <source>
        <dbReference type="EMBL" id="KAF2659059.1"/>
    </source>
</evidence>
<evidence type="ECO:0000256" key="2">
    <source>
        <dbReference type="ARBA" id="ARBA00023274"/>
    </source>
</evidence>
<evidence type="ECO:0000256" key="5">
    <source>
        <dbReference type="SAM" id="MobiDB-lite"/>
    </source>
</evidence>
<keyword evidence="7" id="KW-1185">Reference proteome</keyword>
<feature type="compositionally biased region" description="Basic residues" evidence="5">
    <location>
        <begin position="1"/>
        <end position="24"/>
    </location>
</feature>
<keyword evidence="1 4" id="KW-0689">Ribosomal protein</keyword>